<protein>
    <recommendedName>
        <fullName evidence="4">DUF3592 domain-containing protein</fullName>
    </recommendedName>
</protein>
<keyword evidence="3" id="KW-1185">Reference proteome</keyword>
<organism evidence="2 3">
    <name type="scientific">Flaviaesturariibacter amylovorans</name>
    <dbReference type="NCBI Taxonomy" id="1084520"/>
    <lineage>
        <taxon>Bacteria</taxon>
        <taxon>Pseudomonadati</taxon>
        <taxon>Bacteroidota</taxon>
        <taxon>Chitinophagia</taxon>
        <taxon>Chitinophagales</taxon>
        <taxon>Chitinophagaceae</taxon>
        <taxon>Flaviaestuariibacter</taxon>
    </lineage>
</organism>
<feature type="transmembrane region" description="Helical" evidence="1">
    <location>
        <begin position="104"/>
        <end position="128"/>
    </location>
</feature>
<keyword evidence="1" id="KW-1133">Transmembrane helix</keyword>
<accession>A0ABP8GJH6</accession>
<evidence type="ECO:0000256" key="1">
    <source>
        <dbReference type="SAM" id="Phobius"/>
    </source>
</evidence>
<evidence type="ECO:0008006" key="4">
    <source>
        <dbReference type="Google" id="ProtNLM"/>
    </source>
</evidence>
<name>A0ABP8GJH6_9BACT</name>
<keyword evidence="1" id="KW-0812">Transmembrane</keyword>
<dbReference type="Proteomes" id="UP001501725">
    <property type="component" value="Unassembled WGS sequence"/>
</dbReference>
<comment type="caution">
    <text evidence="2">The sequence shown here is derived from an EMBL/GenBank/DDBJ whole genome shotgun (WGS) entry which is preliminary data.</text>
</comment>
<gene>
    <name evidence="2" type="ORF">GCM10023184_13540</name>
</gene>
<keyword evidence="1" id="KW-0472">Membrane</keyword>
<reference evidence="3" key="1">
    <citation type="journal article" date="2019" name="Int. J. Syst. Evol. Microbiol.">
        <title>The Global Catalogue of Microorganisms (GCM) 10K type strain sequencing project: providing services to taxonomists for standard genome sequencing and annotation.</title>
        <authorList>
            <consortium name="The Broad Institute Genomics Platform"/>
            <consortium name="The Broad Institute Genome Sequencing Center for Infectious Disease"/>
            <person name="Wu L."/>
            <person name="Ma J."/>
        </authorList>
    </citation>
    <scope>NUCLEOTIDE SEQUENCE [LARGE SCALE GENOMIC DNA]</scope>
    <source>
        <strain evidence="3">JCM 17919</strain>
    </source>
</reference>
<evidence type="ECO:0000313" key="2">
    <source>
        <dbReference type="EMBL" id="GAA4325522.1"/>
    </source>
</evidence>
<dbReference type="RefSeq" id="WP_345254510.1">
    <property type="nucleotide sequence ID" value="NZ_BAABGY010000006.1"/>
</dbReference>
<proteinExistence type="predicted"/>
<dbReference type="EMBL" id="BAABGY010000006">
    <property type="protein sequence ID" value="GAA4325522.1"/>
    <property type="molecule type" value="Genomic_DNA"/>
</dbReference>
<sequence>MWYGIVLTIGLILFGFGVARFNRSLATIRAGERVSATVAEVESYRDSDNDLMYRPVFQYHAGGEKRTFIYKVGSSPSSWEVGDQATLVVPHDDGDILVLTYFGAFGWTIVSISIALPMIFIGAGYFWATRYLQKLTVHL</sequence>
<evidence type="ECO:0000313" key="3">
    <source>
        <dbReference type="Proteomes" id="UP001501725"/>
    </source>
</evidence>